<dbReference type="EMBL" id="JAVIDA010000038">
    <property type="protein sequence ID" value="MDQ9073253.1"/>
    <property type="molecule type" value="Genomic_DNA"/>
</dbReference>
<dbReference type="Proteomes" id="UP001243195">
    <property type="component" value="Unassembled WGS sequence"/>
</dbReference>
<name>A0AAW8JLW3_9GAMM</name>
<comment type="caution">
    <text evidence="1">The sequence shown here is derived from an EMBL/GenBank/DDBJ whole genome shotgun (WGS) entry which is preliminary data.</text>
</comment>
<sequence>MINILTVDKELFLNKIKLVFQSEGTFKESLKNAEVAQLEILESNGYLTYGFDCLFLEMQFSFNQTYHNGKKSGHPFLIWQEGMCSKLQWDSSKSDLDNDIKMLVLNIENKLNIKSTPKNDHEYLFLYKSLTFTVFYSIQSMNCSIEFNI</sequence>
<organism evidence="1 2">
    <name type="scientific">Acinetobacter gerneri</name>
    <dbReference type="NCBI Taxonomy" id="202952"/>
    <lineage>
        <taxon>Bacteria</taxon>
        <taxon>Pseudomonadati</taxon>
        <taxon>Pseudomonadota</taxon>
        <taxon>Gammaproteobacteria</taxon>
        <taxon>Moraxellales</taxon>
        <taxon>Moraxellaceae</taxon>
        <taxon>Acinetobacter</taxon>
    </lineage>
</organism>
<protein>
    <submittedName>
        <fullName evidence="1">Uncharacterized protein</fullName>
    </submittedName>
</protein>
<proteinExistence type="predicted"/>
<evidence type="ECO:0000313" key="2">
    <source>
        <dbReference type="Proteomes" id="UP001243195"/>
    </source>
</evidence>
<dbReference type="AlphaFoldDB" id="A0AAW8JLW3"/>
<dbReference type="RefSeq" id="WP_308957304.1">
    <property type="nucleotide sequence ID" value="NZ_JAVICY010000040.1"/>
</dbReference>
<reference evidence="1" key="1">
    <citation type="submission" date="2023-08" db="EMBL/GenBank/DDBJ databases">
        <title>Emergence of clinically-relevant ST2 carbapenem-resistant Acinetobacter baumannii strains in hospital sewages in Zhejiang, East of China.</title>
        <authorList>
            <person name="Kaichao C."/>
            <person name="Zhang R."/>
        </authorList>
    </citation>
    <scope>NUCLEOTIDE SEQUENCE</scope>
    <source>
        <strain evidence="1">M-SY-60</strain>
    </source>
</reference>
<evidence type="ECO:0000313" key="1">
    <source>
        <dbReference type="EMBL" id="MDQ9073253.1"/>
    </source>
</evidence>
<accession>A0AAW8JLW3</accession>
<gene>
    <name evidence="1" type="ORF">RFH51_17530</name>
</gene>